<evidence type="ECO:0000313" key="1">
    <source>
        <dbReference type="EMBL" id="SQD80199.1"/>
    </source>
</evidence>
<dbReference type="AlphaFoldDB" id="A0A330LTY7"/>
<dbReference type="Proteomes" id="UP000250163">
    <property type="component" value="Chromosome MORIYA"/>
</dbReference>
<reference evidence="2" key="1">
    <citation type="submission" date="2018-05" db="EMBL/GenBank/DDBJ databases">
        <authorList>
            <person name="Cea G.-C."/>
            <person name="William W."/>
        </authorList>
    </citation>
    <scope>NUCLEOTIDE SEQUENCE [LARGE SCALE GENOMIC DNA]</scope>
    <source>
        <strain evidence="2">DB21MT 5</strain>
    </source>
</reference>
<protein>
    <submittedName>
        <fullName evidence="1">Uncharacterized protein</fullName>
    </submittedName>
</protein>
<proteinExistence type="predicted"/>
<dbReference type="EMBL" id="LS483250">
    <property type="protein sequence ID" value="SQD80199.1"/>
    <property type="molecule type" value="Genomic_DNA"/>
</dbReference>
<organism evidence="1 2">
    <name type="scientific">Moritella yayanosii</name>
    <dbReference type="NCBI Taxonomy" id="69539"/>
    <lineage>
        <taxon>Bacteria</taxon>
        <taxon>Pseudomonadati</taxon>
        <taxon>Pseudomonadota</taxon>
        <taxon>Gammaproteobacteria</taxon>
        <taxon>Alteromonadales</taxon>
        <taxon>Moritellaceae</taxon>
        <taxon>Moritella</taxon>
    </lineage>
</organism>
<gene>
    <name evidence="1" type="ORF">MORIYA_3747</name>
</gene>
<dbReference type="RefSeq" id="WP_112717356.1">
    <property type="nucleotide sequence ID" value="NZ_LS483250.1"/>
</dbReference>
<dbReference type="KEGG" id="mya:MORIYA_3747"/>
<dbReference type="OrthoDB" id="6401251at2"/>
<sequence length="100" mass="11179">MQSKYLGLWFIILQSLPSLSYAKAEDFFRLSGGGLLISGIEMQYSDVMAMINKEKLSQRIGHNHYILHASVGGEFDVTFKFSGGKLTDMVAKQLGRADHH</sequence>
<keyword evidence="2" id="KW-1185">Reference proteome</keyword>
<accession>A0A330LTY7</accession>
<name>A0A330LTY7_9GAMM</name>
<evidence type="ECO:0000313" key="2">
    <source>
        <dbReference type="Proteomes" id="UP000250163"/>
    </source>
</evidence>